<proteinExistence type="predicted"/>
<evidence type="ECO:0000313" key="2">
    <source>
        <dbReference type="EMBL" id="KAF2804142.1"/>
    </source>
</evidence>
<reference evidence="4" key="3">
    <citation type="submission" date="2025-04" db="UniProtKB">
        <authorList>
            <consortium name="RefSeq"/>
        </authorList>
    </citation>
    <scope>IDENTIFICATION</scope>
    <source>
        <strain evidence="4">CBS 304.34</strain>
    </source>
</reference>
<evidence type="ECO:0000313" key="4">
    <source>
        <dbReference type="RefSeq" id="XP_033571106.1"/>
    </source>
</evidence>
<keyword evidence="1" id="KW-0732">Signal</keyword>
<dbReference type="EMBL" id="MU003714">
    <property type="protein sequence ID" value="KAF2804142.1"/>
    <property type="molecule type" value="Genomic_DNA"/>
</dbReference>
<reference evidence="4" key="2">
    <citation type="submission" date="2020-04" db="EMBL/GenBank/DDBJ databases">
        <authorList>
            <consortium name="NCBI Genome Project"/>
        </authorList>
    </citation>
    <scope>NUCLEOTIDE SEQUENCE</scope>
    <source>
        <strain evidence="4">CBS 304.34</strain>
    </source>
</reference>
<protein>
    <submittedName>
        <fullName evidence="2 4">Uncharacterized protein</fullName>
    </submittedName>
</protein>
<dbReference type="AlphaFoldDB" id="A0A6A6Y5S5"/>
<evidence type="ECO:0000256" key="1">
    <source>
        <dbReference type="SAM" id="SignalP"/>
    </source>
</evidence>
<dbReference type="RefSeq" id="XP_033571106.1">
    <property type="nucleotide sequence ID" value="XM_033723907.1"/>
</dbReference>
<dbReference type="OrthoDB" id="10559396at2759"/>
<reference evidence="2 4" key="1">
    <citation type="journal article" date="2020" name="Stud. Mycol.">
        <title>101 Dothideomycetes genomes: a test case for predicting lifestyles and emergence of pathogens.</title>
        <authorList>
            <person name="Haridas S."/>
            <person name="Albert R."/>
            <person name="Binder M."/>
            <person name="Bloem J."/>
            <person name="Labutti K."/>
            <person name="Salamov A."/>
            <person name="Andreopoulos B."/>
            <person name="Baker S."/>
            <person name="Barry K."/>
            <person name="Bills G."/>
            <person name="Bluhm B."/>
            <person name="Cannon C."/>
            <person name="Castanera R."/>
            <person name="Culley D."/>
            <person name="Daum C."/>
            <person name="Ezra D."/>
            <person name="Gonzalez J."/>
            <person name="Henrissat B."/>
            <person name="Kuo A."/>
            <person name="Liang C."/>
            <person name="Lipzen A."/>
            <person name="Lutzoni F."/>
            <person name="Magnuson J."/>
            <person name="Mondo S."/>
            <person name="Nolan M."/>
            <person name="Ohm R."/>
            <person name="Pangilinan J."/>
            <person name="Park H.-J."/>
            <person name="Ramirez L."/>
            <person name="Alfaro M."/>
            <person name="Sun H."/>
            <person name="Tritt A."/>
            <person name="Yoshinaga Y."/>
            <person name="Zwiers L.-H."/>
            <person name="Turgeon B."/>
            <person name="Goodwin S."/>
            <person name="Spatafora J."/>
            <person name="Crous P."/>
            <person name="Grigoriev I."/>
        </authorList>
    </citation>
    <scope>NUCLEOTIDE SEQUENCE</scope>
    <source>
        <strain evidence="2 4">CBS 304.34</strain>
    </source>
</reference>
<gene>
    <name evidence="2 4" type="ORF">BDZ99DRAFT_502652</name>
</gene>
<accession>A0A6A6Y5S5</accession>
<organism evidence="2">
    <name type="scientific">Mytilinidion resinicola</name>
    <dbReference type="NCBI Taxonomy" id="574789"/>
    <lineage>
        <taxon>Eukaryota</taxon>
        <taxon>Fungi</taxon>
        <taxon>Dikarya</taxon>
        <taxon>Ascomycota</taxon>
        <taxon>Pezizomycotina</taxon>
        <taxon>Dothideomycetes</taxon>
        <taxon>Pleosporomycetidae</taxon>
        <taxon>Mytilinidiales</taxon>
        <taxon>Mytilinidiaceae</taxon>
        <taxon>Mytilinidion</taxon>
    </lineage>
</organism>
<name>A0A6A6Y5S5_9PEZI</name>
<dbReference type="Proteomes" id="UP000504636">
    <property type="component" value="Unplaced"/>
</dbReference>
<feature type="chain" id="PRO_5044628865" evidence="1">
    <location>
        <begin position="20"/>
        <end position="107"/>
    </location>
</feature>
<evidence type="ECO:0000313" key="3">
    <source>
        <dbReference type="Proteomes" id="UP000504636"/>
    </source>
</evidence>
<dbReference type="GeneID" id="54464800"/>
<keyword evidence="3" id="KW-1185">Reference proteome</keyword>
<sequence length="107" mass="12232">MQWFMFVLFFCEGVSQFLSYEGTEVLPFEEFPAPDNEQKLERSIQNAQSIGLFPLHGRASPTWRDGFSMFDRGTPRDLAAAHYPVPGYGLISPMQSRHANDNHPFGY</sequence>
<feature type="signal peptide" evidence="1">
    <location>
        <begin position="1"/>
        <end position="19"/>
    </location>
</feature>